<evidence type="ECO:0000313" key="1">
    <source>
        <dbReference type="EMBL" id="KAF2876037.1"/>
    </source>
</evidence>
<dbReference type="AlphaFoldDB" id="A0A7C8IC88"/>
<sequence>MSRSAAALGCGRATLLLCSVRSWRPAVFLSLRHGGGSDWTSADQTWGCRQLLEGARKPGQPTGTTQPSILFLPMSSSPESCLAVSFPTRNGILSRALLVLELVPLEHIEAHYLLLKNDATLLEFWLVFREGDLELAAVGALAVHLHAKAPGSGLASEVKNTNSIPLLAALLTGPQ</sequence>
<dbReference type="Proteomes" id="UP000481861">
    <property type="component" value="Unassembled WGS sequence"/>
</dbReference>
<organism evidence="1 2">
    <name type="scientific">Massariosphaeria phaeospora</name>
    <dbReference type="NCBI Taxonomy" id="100035"/>
    <lineage>
        <taxon>Eukaryota</taxon>
        <taxon>Fungi</taxon>
        <taxon>Dikarya</taxon>
        <taxon>Ascomycota</taxon>
        <taxon>Pezizomycotina</taxon>
        <taxon>Dothideomycetes</taxon>
        <taxon>Pleosporomycetidae</taxon>
        <taxon>Pleosporales</taxon>
        <taxon>Pleosporales incertae sedis</taxon>
        <taxon>Massariosphaeria</taxon>
    </lineage>
</organism>
<proteinExistence type="predicted"/>
<dbReference type="EMBL" id="JAADJZ010000004">
    <property type="protein sequence ID" value="KAF2876037.1"/>
    <property type="molecule type" value="Genomic_DNA"/>
</dbReference>
<reference evidence="1 2" key="1">
    <citation type="submission" date="2020-01" db="EMBL/GenBank/DDBJ databases">
        <authorList>
            <consortium name="DOE Joint Genome Institute"/>
            <person name="Haridas S."/>
            <person name="Albert R."/>
            <person name="Binder M."/>
            <person name="Bloem J."/>
            <person name="Labutti K."/>
            <person name="Salamov A."/>
            <person name="Andreopoulos B."/>
            <person name="Baker S.E."/>
            <person name="Barry K."/>
            <person name="Bills G."/>
            <person name="Bluhm B.H."/>
            <person name="Cannon C."/>
            <person name="Castanera R."/>
            <person name="Culley D.E."/>
            <person name="Daum C."/>
            <person name="Ezra D."/>
            <person name="Gonzalez J.B."/>
            <person name="Henrissat B."/>
            <person name="Kuo A."/>
            <person name="Liang C."/>
            <person name="Lipzen A."/>
            <person name="Lutzoni F."/>
            <person name="Magnuson J."/>
            <person name="Mondo S."/>
            <person name="Nolan M."/>
            <person name="Ohm R."/>
            <person name="Pangilinan J."/>
            <person name="Park H.-J.H."/>
            <person name="Ramirez L."/>
            <person name="Alfaro M."/>
            <person name="Sun H."/>
            <person name="Tritt A."/>
            <person name="Yoshinaga Y."/>
            <person name="Zwiers L.-H.L."/>
            <person name="Turgeon B.G."/>
            <person name="Goodwin S.B."/>
            <person name="Spatafora J.W."/>
            <person name="Crous P.W."/>
            <person name="Grigoriev I.V."/>
        </authorList>
    </citation>
    <scope>NUCLEOTIDE SEQUENCE [LARGE SCALE GENOMIC DNA]</scope>
    <source>
        <strain evidence="1 2">CBS 611.86</strain>
    </source>
</reference>
<keyword evidence="2" id="KW-1185">Reference proteome</keyword>
<gene>
    <name evidence="1" type="ORF">BDV95DRAFT_591431</name>
</gene>
<protein>
    <submittedName>
        <fullName evidence="1">Uncharacterized protein</fullName>
    </submittedName>
</protein>
<accession>A0A7C8IC88</accession>
<name>A0A7C8IC88_9PLEO</name>
<comment type="caution">
    <text evidence="1">The sequence shown here is derived from an EMBL/GenBank/DDBJ whole genome shotgun (WGS) entry which is preliminary data.</text>
</comment>
<evidence type="ECO:0000313" key="2">
    <source>
        <dbReference type="Proteomes" id="UP000481861"/>
    </source>
</evidence>